<evidence type="ECO:0000256" key="1">
    <source>
        <dbReference type="ARBA" id="ARBA00001928"/>
    </source>
</evidence>
<dbReference type="AlphaFoldDB" id="A0A2T2WLM3"/>
<evidence type="ECO:0000256" key="4">
    <source>
        <dbReference type="ARBA" id="ARBA00014727"/>
    </source>
</evidence>
<evidence type="ECO:0000256" key="6">
    <source>
        <dbReference type="ARBA" id="ARBA00023239"/>
    </source>
</evidence>
<dbReference type="SUPFAM" id="SSF56271">
    <property type="entry name" value="Pyruvoyl-dependent histidine and arginine decarboxylases"/>
    <property type="match status" value="1"/>
</dbReference>
<dbReference type="Gene3D" id="3.50.20.10">
    <property type="entry name" value="Pyruvoyl-Dependent Histidine Decarboxylase, subunit B"/>
    <property type="match status" value="1"/>
</dbReference>
<comment type="cofactor">
    <cofactor evidence="1">
        <name>pyruvate</name>
        <dbReference type="ChEBI" id="CHEBI:15361"/>
    </cofactor>
</comment>
<dbReference type="NCBIfam" id="TIGR00286">
    <property type="entry name" value="pyruvoyl-dependent arginine decarboxylase"/>
    <property type="match status" value="1"/>
</dbReference>
<dbReference type="PANTHER" id="PTHR40438:SF1">
    <property type="entry name" value="PYRUVOYL-DEPENDENT ARGININE DECARBOXYLASE"/>
    <property type="match status" value="1"/>
</dbReference>
<accession>A0A2T2WLM3</accession>
<evidence type="ECO:0000313" key="9">
    <source>
        <dbReference type="EMBL" id="PSR23137.1"/>
    </source>
</evidence>
<gene>
    <name evidence="9" type="ORF">C7B45_04150</name>
</gene>
<keyword evidence="5" id="KW-0210">Decarboxylase</keyword>
<evidence type="ECO:0000256" key="3">
    <source>
        <dbReference type="ARBA" id="ARBA00012426"/>
    </source>
</evidence>
<dbReference type="HAMAP" id="MF_01404">
    <property type="entry name" value="PvlArgDC"/>
    <property type="match status" value="1"/>
</dbReference>
<comment type="similarity">
    <text evidence="2">Belongs to the pyruvoyl-dependent arginine decarboxylase family.</text>
</comment>
<dbReference type="EC" id="4.1.1.19" evidence="3"/>
<dbReference type="InterPro" id="IPR016105">
    <property type="entry name" value="Pyr-dep_his/arg-deCO2ase_sand"/>
</dbReference>
<dbReference type="Pfam" id="PF01862">
    <property type="entry name" value="PvlArgDC"/>
    <property type="match status" value="1"/>
</dbReference>
<dbReference type="InterPro" id="IPR016104">
    <property type="entry name" value="Pyr-dep_his/arg-deCO2ase"/>
</dbReference>
<proteinExistence type="inferred from homology"/>
<keyword evidence="6" id="KW-0456">Lyase</keyword>
<dbReference type="SFLD" id="SFLDG01170">
    <property type="entry name" value="Pyruvoyl-dependent_arginine_de"/>
    <property type="match status" value="1"/>
</dbReference>
<dbReference type="Gene3D" id="3.30.60.30">
    <property type="match status" value="1"/>
</dbReference>
<dbReference type="SFLD" id="SFLDF00471">
    <property type="entry name" value="Pyruvoyl-dependent_arginine_de"/>
    <property type="match status" value="1"/>
</dbReference>
<evidence type="ECO:0000256" key="7">
    <source>
        <dbReference type="ARBA" id="ARBA00023317"/>
    </source>
</evidence>
<dbReference type="EMBL" id="PXYV01000008">
    <property type="protein sequence ID" value="PSR23137.1"/>
    <property type="molecule type" value="Genomic_DNA"/>
</dbReference>
<evidence type="ECO:0000256" key="2">
    <source>
        <dbReference type="ARBA" id="ARBA00008611"/>
    </source>
</evidence>
<dbReference type="InterPro" id="IPR002724">
    <property type="entry name" value="Pyruvoyl-dep_arg_deCO2ase"/>
</dbReference>
<evidence type="ECO:0000256" key="5">
    <source>
        <dbReference type="ARBA" id="ARBA00022793"/>
    </source>
</evidence>
<name>A0A2T2WLM3_9FIRM</name>
<dbReference type="GO" id="GO:0008792">
    <property type="term" value="F:arginine decarboxylase activity"/>
    <property type="evidence" value="ECO:0007669"/>
    <property type="project" value="UniProtKB-EC"/>
</dbReference>
<dbReference type="PANTHER" id="PTHR40438">
    <property type="entry name" value="PYRUVOYL-DEPENDENT ARGININE DECARBOXYLASE"/>
    <property type="match status" value="1"/>
</dbReference>
<comment type="catalytic activity">
    <reaction evidence="8">
        <text>L-arginine + H(+) = agmatine + CO2</text>
        <dbReference type="Rhea" id="RHEA:17641"/>
        <dbReference type="ChEBI" id="CHEBI:15378"/>
        <dbReference type="ChEBI" id="CHEBI:16526"/>
        <dbReference type="ChEBI" id="CHEBI:32682"/>
        <dbReference type="ChEBI" id="CHEBI:58145"/>
        <dbReference type="EC" id="4.1.1.19"/>
    </reaction>
</comment>
<comment type="caution">
    <text evidence="9">The sequence shown here is derived from an EMBL/GenBank/DDBJ whole genome shotgun (WGS) entry which is preliminary data.</text>
</comment>
<sequence length="153" mass="15989">MLPTPSKFTVVAGSAEGPSHLNAFDNALLVAGIGNLNLLRVSSILPPKAQEVAILEVAPGSLVPTAYGSISADEPGLVIAAAVAVGLGADDECGVIMEFSGRCSREEAAHTVETMARNALRQRERQPARIIVRAVEHRVQSIGCAFAGVALWY</sequence>
<organism evidence="9 10">
    <name type="scientific">Sulfobacillus acidophilus</name>
    <dbReference type="NCBI Taxonomy" id="53633"/>
    <lineage>
        <taxon>Bacteria</taxon>
        <taxon>Bacillati</taxon>
        <taxon>Bacillota</taxon>
        <taxon>Clostridia</taxon>
        <taxon>Eubacteriales</taxon>
        <taxon>Clostridiales Family XVII. Incertae Sedis</taxon>
        <taxon>Sulfobacillus</taxon>
    </lineage>
</organism>
<dbReference type="GO" id="GO:0006527">
    <property type="term" value="P:L-arginine catabolic process"/>
    <property type="evidence" value="ECO:0007669"/>
    <property type="project" value="InterPro"/>
</dbReference>
<dbReference type="Proteomes" id="UP000241848">
    <property type="component" value="Unassembled WGS sequence"/>
</dbReference>
<evidence type="ECO:0000313" key="10">
    <source>
        <dbReference type="Proteomes" id="UP000241848"/>
    </source>
</evidence>
<evidence type="ECO:0000256" key="8">
    <source>
        <dbReference type="ARBA" id="ARBA00049309"/>
    </source>
</evidence>
<reference evidence="9 10" key="1">
    <citation type="journal article" date="2014" name="BMC Genomics">
        <title>Comparison of environmental and isolate Sulfobacillus genomes reveals diverse carbon, sulfur, nitrogen, and hydrogen metabolisms.</title>
        <authorList>
            <person name="Justice N.B."/>
            <person name="Norman A."/>
            <person name="Brown C.T."/>
            <person name="Singh A."/>
            <person name="Thomas B.C."/>
            <person name="Banfield J.F."/>
        </authorList>
    </citation>
    <scope>NUCLEOTIDE SEQUENCE [LARGE SCALE GENOMIC DNA]</scope>
    <source>
        <strain evidence="9">AMDSBA3</strain>
    </source>
</reference>
<keyword evidence="7" id="KW-0670">Pyruvate</keyword>
<protein>
    <recommendedName>
        <fullName evidence="4">Pyruvoyl-dependent arginine decarboxylase AaxB</fullName>
        <ecNumber evidence="3">4.1.1.19</ecNumber>
    </recommendedName>
</protein>
<dbReference type="SFLD" id="SFLDS00055">
    <property type="entry name" value="Pyruvoyl-Dependent_Histidine/A"/>
    <property type="match status" value="1"/>
</dbReference>